<dbReference type="Gene3D" id="3.30.70.270">
    <property type="match status" value="2"/>
</dbReference>
<evidence type="ECO:0000256" key="1">
    <source>
        <dbReference type="ARBA" id="ARBA00023268"/>
    </source>
</evidence>
<feature type="domain" description="Reverse transcriptase/retrotransposon-derived protein RNase H-like" evidence="3">
    <location>
        <begin position="386"/>
        <end position="475"/>
    </location>
</feature>
<proteinExistence type="predicted"/>
<feature type="domain" description="Reverse transcriptase" evidence="2">
    <location>
        <begin position="162"/>
        <end position="324"/>
    </location>
</feature>
<evidence type="ECO:0000259" key="3">
    <source>
        <dbReference type="Pfam" id="PF17919"/>
    </source>
</evidence>
<dbReference type="PANTHER" id="PTHR37984">
    <property type="entry name" value="PROTEIN CBG26694"/>
    <property type="match status" value="1"/>
</dbReference>
<dbReference type="InterPro" id="IPR050951">
    <property type="entry name" value="Retrovirus_Pol_polyprotein"/>
</dbReference>
<keyword evidence="5" id="KW-1185">Reference proteome</keyword>
<evidence type="ECO:0000313" key="4">
    <source>
        <dbReference type="EMBL" id="WVZ92949.1"/>
    </source>
</evidence>
<dbReference type="SUPFAM" id="SSF56672">
    <property type="entry name" value="DNA/RNA polymerases"/>
    <property type="match status" value="1"/>
</dbReference>
<dbReference type="Proteomes" id="UP001341281">
    <property type="component" value="Chromosome 09"/>
</dbReference>
<dbReference type="FunFam" id="3.30.70.270:FF:000020">
    <property type="entry name" value="Transposon Tf2-6 polyprotein-like Protein"/>
    <property type="match status" value="1"/>
</dbReference>
<dbReference type="InterPro" id="IPR041577">
    <property type="entry name" value="RT_RNaseH_2"/>
</dbReference>
<dbReference type="AlphaFoldDB" id="A0AAQ3UPA4"/>
<feature type="non-terminal residue" evidence="4">
    <location>
        <position position="1"/>
    </location>
</feature>
<dbReference type="Gene3D" id="3.10.10.10">
    <property type="entry name" value="HIV Type 1 Reverse Transcriptase, subunit A, domain 1"/>
    <property type="match status" value="1"/>
</dbReference>
<dbReference type="InterPro" id="IPR043128">
    <property type="entry name" value="Rev_trsase/Diguanyl_cyclase"/>
</dbReference>
<dbReference type="Pfam" id="PF00078">
    <property type="entry name" value="RVT_1"/>
    <property type="match status" value="1"/>
</dbReference>
<evidence type="ECO:0008006" key="6">
    <source>
        <dbReference type="Google" id="ProtNLM"/>
    </source>
</evidence>
<keyword evidence="1" id="KW-0511">Multifunctional enzyme</keyword>
<reference evidence="4 5" key="1">
    <citation type="submission" date="2024-02" db="EMBL/GenBank/DDBJ databases">
        <title>High-quality chromosome-scale genome assembly of Pensacola bahiagrass (Paspalum notatum Flugge var. saurae).</title>
        <authorList>
            <person name="Vega J.M."/>
            <person name="Podio M."/>
            <person name="Orjuela J."/>
            <person name="Siena L.A."/>
            <person name="Pessino S.C."/>
            <person name="Combes M.C."/>
            <person name="Mariac C."/>
            <person name="Albertini E."/>
            <person name="Pupilli F."/>
            <person name="Ortiz J.P.A."/>
            <person name="Leblanc O."/>
        </authorList>
    </citation>
    <scope>NUCLEOTIDE SEQUENCE [LARGE SCALE GENOMIC DNA]</scope>
    <source>
        <strain evidence="4">R1</strain>
        <tissue evidence="4">Leaf</tissue>
    </source>
</reference>
<evidence type="ECO:0000259" key="2">
    <source>
        <dbReference type="Pfam" id="PF00078"/>
    </source>
</evidence>
<dbReference type="Pfam" id="PF17919">
    <property type="entry name" value="RT_RNaseH_2"/>
    <property type="match status" value="1"/>
</dbReference>
<evidence type="ECO:0000313" key="5">
    <source>
        <dbReference type="Proteomes" id="UP001341281"/>
    </source>
</evidence>
<dbReference type="InterPro" id="IPR000477">
    <property type="entry name" value="RT_dom"/>
</dbReference>
<dbReference type="EMBL" id="CP144753">
    <property type="protein sequence ID" value="WVZ92949.1"/>
    <property type="molecule type" value="Genomic_DNA"/>
</dbReference>
<name>A0AAQ3UPA4_PASNO</name>
<accession>A0AAQ3UPA4</accession>
<dbReference type="CDD" id="cd09274">
    <property type="entry name" value="RNase_HI_RT_Ty3"/>
    <property type="match status" value="1"/>
</dbReference>
<dbReference type="GO" id="GO:0003824">
    <property type="term" value="F:catalytic activity"/>
    <property type="evidence" value="ECO:0007669"/>
    <property type="project" value="UniProtKB-KW"/>
</dbReference>
<sequence length="701" mass="79595">MTVANGDRRPCLGVYTADVFTIHDKTFLSEDVILGTQCLATRPMLWNFGDLTMQFWLRDHKVVWRSLEGPAFPLMATTAGDNLLSVLLHDFADVFAEPRGLPPPRPYDHRIHLLPGTNPVAVRPYRYPALQKDELERQCRDMLDGGMIRRSTSAFSSPILLVKKADVSWRFCVDYRALNEQTVRDSFPISVVDELLNELYGAQFFTKLDLHLGYHQVRMCATDVHKTVFRTHDGLYKFLVFPFGLTNAPTTFQALMNDTFLRRFVLVFFNGILIYNTSWTDDDTTEHLHHVHSVFSALCRYGLVLKQSKCSFGESSVAYLGHIISHDGVAMDAGKVQAVVDWPVPRLVRALCGFLGLTGYYRKYVKDYRAIATPLTNLLCKDSFTWLTNATEAFHRLKTALTTAPILTLLDFERPCMVECDAYGIGFGGILHQEQGHCPLAPQHHGLAAYEWELIGLIQAVCRWRPYLWGQHFLVKMDHYSLKFLLDQQLATLPQHHWVSKLLGFDFSVEYKPGRLKVVADALSRHDADLCVLPSLFGPMFDIIDDLRRAASGDLVLVSMSEQVAAGTLGKPWSLVDGVMLYDGKLYLPPDSDLLRTILAGVHNAAHEGIEKTLHRFRHDFHTPRERACPQQFVLVQALGYEVTYEFSLPFSIRRSDRRCEQSHWDVLALLHQRQTTTVAQLASGAEYVYNTSFYSAVEVV</sequence>
<protein>
    <recommendedName>
        <fullName evidence="6">Reverse transcriptase domain-containing protein</fullName>
    </recommendedName>
</protein>
<gene>
    <name evidence="4" type="ORF">U9M48_038979</name>
</gene>
<dbReference type="PANTHER" id="PTHR37984:SF5">
    <property type="entry name" value="PROTEIN NYNRIN-LIKE"/>
    <property type="match status" value="1"/>
</dbReference>
<dbReference type="InterPro" id="IPR043502">
    <property type="entry name" value="DNA/RNA_pol_sf"/>
</dbReference>
<organism evidence="4 5">
    <name type="scientific">Paspalum notatum var. saurae</name>
    <dbReference type="NCBI Taxonomy" id="547442"/>
    <lineage>
        <taxon>Eukaryota</taxon>
        <taxon>Viridiplantae</taxon>
        <taxon>Streptophyta</taxon>
        <taxon>Embryophyta</taxon>
        <taxon>Tracheophyta</taxon>
        <taxon>Spermatophyta</taxon>
        <taxon>Magnoliopsida</taxon>
        <taxon>Liliopsida</taxon>
        <taxon>Poales</taxon>
        <taxon>Poaceae</taxon>
        <taxon>PACMAD clade</taxon>
        <taxon>Panicoideae</taxon>
        <taxon>Andropogonodae</taxon>
        <taxon>Paspaleae</taxon>
        <taxon>Paspalinae</taxon>
        <taxon>Paspalum</taxon>
    </lineage>
</organism>
<dbReference type="CDD" id="cd01647">
    <property type="entry name" value="RT_LTR"/>
    <property type="match status" value="1"/>
</dbReference>